<feature type="domain" description="DUF3885" evidence="1">
    <location>
        <begin position="15"/>
        <end position="169"/>
    </location>
</feature>
<proteinExistence type="predicted"/>
<name>A0ABM8IIR4_9FIRM</name>
<evidence type="ECO:0000313" key="2">
    <source>
        <dbReference type="EMBL" id="BEH90944.1"/>
    </source>
</evidence>
<gene>
    <name evidence="2" type="ORF">T23_10460</name>
</gene>
<keyword evidence="3" id="KW-1185">Reference proteome</keyword>
<accession>A0ABM8IIR4</accession>
<evidence type="ECO:0000259" key="1">
    <source>
        <dbReference type="Pfam" id="PF13021"/>
    </source>
</evidence>
<sequence>MRQWINFYYYLPLERYEAHVLTVELGKEAMTDAQELFDVYQRALGIFECVFSMDDEVMLVINTYPCDGINPRPRSIKPYLKNERLHRTLNAFMEKGPHEEDIMHYYLTCRWGELKNKKLILHLCQHDLVKGVKPMNDYYFIQLEKKRCVRMQDDRFIDLIFKDETDKTRMIERLLAKNLL</sequence>
<protein>
    <recommendedName>
        <fullName evidence="1">DUF3885 domain-containing protein</fullName>
    </recommendedName>
</protein>
<organism evidence="2 3">
    <name type="scientific">Turicibacter faecis</name>
    <dbReference type="NCBI Taxonomy" id="2963365"/>
    <lineage>
        <taxon>Bacteria</taxon>
        <taxon>Bacillati</taxon>
        <taxon>Bacillota</taxon>
        <taxon>Erysipelotrichia</taxon>
        <taxon>Erysipelotrichales</taxon>
        <taxon>Turicibacteraceae</taxon>
        <taxon>Turicibacter</taxon>
    </lineage>
</organism>
<dbReference type="RefSeq" id="WP_338618028.1">
    <property type="nucleotide sequence ID" value="NZ_AP028127.1"/>
</dbReference>
<evidence type="ECO:0000313" key="3">
    <source>
        <dbReference type="Proteomes" id="UP001432099"/>
    </source>
</evidence>
<dbReference type="Proteomes" id="UP001432099">
    <property type="component" value="Chromosome"/>
</dbReference>
<dbReference type="InterPro" id="IPR024976">
    <property type="entry name" value="DUF3885"/>
</dbReference>
<dbReference type="EMBL" id="AP028127">
    <property type="protein sequence ID" value="BEH90944.1"/>
    <property type="molecule type" value="Genomic_DNA"/>
</dbReference>
<reference evidence="2" key="1">
    <citation type="journal article" date="2024" name="Int. J. Syst. Evol. Microbiol.">
        <title>Turicibacter faecis sp. nov., isolated from faeces of heart failure mouse model.</title>
        <authorList>
            <person name="Imamura Y."/>
            <person name="Motooka D."/>
            <person name="Nakajima Y."/>
            <person name="Ito S."/>
            <person name="Kitakaze M."/>
            <person name="Iida T."/>
            <person name="Nakamura S."/>
        </authorList>
    </citation>
    <scope>NUCLEOTIDE SEQUENCE</scope>
    <source>
        <strain evidence="2">TC023</strain>
    </source>
</reference>
<dbReference type="Pfam" id="PF13021">
    <property type="entry name" value="DUF3885"/>
    <property type="match status" value="1"/>
</dbReference>